<dbReference type="EMBL" id="JPKZ01002390">
    <property type="protein sequence ID" value="KHN76927.1"/>
    <property type="molecule type" value="Genomic_DNA"/>
</dbReference>
<comment type="caution">
    <text evidence="1">The sequence shown here is derived from an EMBL/GenBank/DDBJ whole genome shotgun (WGS) entry which is preliminary data.</text>
</comment>
<proteinExistence type="predicted"/>
<dbReference type="AlphaFoldDB" id="A0A0B2V645"/>
<protein>
    <submittedName>
        <fullName evidence="1">Uncharacterized protein</fullName>
    </submittedName>
</protein>
<dbReference type="Proteomes" id="UP000031036">
    <property type="component" value="Unassembled WGS sequence"/>
</dbReference>
<accession>A0A0B2V645</accession>
<name>A0A0B2V645_TOXCA</name>
<keyword evidence="2" id="KW-1185">Reference proteome</keyword>
<gene>
    <name evidence="1" type="ORF">Tcan_05054</name>
</gene>
<evidence type="ECO:0000313" key="1">
    <source>
        <dbReference type="EMBL" id="KHN76927.1"/>
    </source>
</evidence>
<sequence length="50" mass="5949">MLPINAGRRLSAKIDDFLVRRDIKERFPKNGFLHQMIVRYENMEETVENG</sequence>
<reference evidence="1 2" key="1">
    <citation type="submission" date="2014-11" db="EMBL/GenBank/DDBJ databases">
        <title>Genetic blueprint of the zoonotic pathogen Toxocara canis.</title>
        <authorList>
            <person name="Zhu X.-Q."/>
            <person name="Korhonen P.K."/>
            <person name="Cai H."/>
            <person name="Young N.D."/>
            <person name="Nejsum P."/>
            <person name="von Samson-Himmelstjerna G."/>
            <person name="Boag P.R."/>
            <person name="Tan P."/>
            <person name="Li Q."/>
            <person name="Min J."/>
            <person name="Yang Y."/>
            <person name="Wang X."/>
            <person name="Fang X."/>
            <person name="Hall R.S."/>
            <person name="Hofmann A."/>
            <person name="Sternberg P.W."/>
            <person name="Jex A.R."/>
            <person name="Gasser R.B."/>
        </authorList>
    </citation>
    <scope>NUCLEOTIDE SEQUENCE [LARGE SCALE GENOMIC DNA]</scope>
    <source>
        <strain evidence="1">PN_DK_2014</strain>
    </source>
</reference>
<organism evidence="1 2">
    <name type="scientific">Toxocara canis</name>
    <name type="common">Canine roundworm</name>
    <dbReference type="NCBI Taxonomy" id="6265"/>
    <lineage>
        <taxon>Eukaryota</taxon>
        <taxon>Metazoa</taxon>
        <taxon>Ecdysozoa</taxon>
        <taxon>Nematoda</taxon>
        <taxon>Chromadorea</taxon>
        <taxon>Rhabditida</taxon>
        <taxon>Spirurina</taxon>
        <taxon>Ascaridomorpha</taxon>
        <taxon>Ascaridoidea</taxon>
        <taxon>Toxocaridae</taxon>
        <taxon>Toxocara</taxon>
    </lineage>
</organism>
<evidence type="ECO:0000313" key="2">
    <source>
        <dbReference type="Proteomes" id="UP000031036"/>
    </source>
</evidence>